<comment type="cofactor">
    <cofactor evidence="1 8">
        <name>Mg(2+)</name>
        <dbReference type="ChEBI" id="CHEBI:18420"/>
    </cofactor>
</comment>
<dbReference type="InterPro" id="IPR040255">
    <property type="entry name" value="Non-specific_endonuclease"/>
</dbReference>
<evidence type="ECO:0000259" key="10">
    <source>
        <dbReference type="SMART" id="SM00892"/>
    </source>
</evidence>
<comment type="caution">
    <text evidence="11">The sequence shown here is derived from an EMBL/GenBank/DDBJ whole genome shotgun (WGS) entry which is preliminary data.</text>
</comment>
<evidence type="ECO:0000256" key="7">
    <source>
        <dbReference type="ARBA" id="ARBA00022842"/>
    </source>
</evidence>
<dbReference type="PROSITE" id="PS01070">
    <property type="entry name" value="NUCLEASE_NON_SPEC"/>
    <property type="match status" value="1"/>
</dbReference>
<keyword evidence="7" id="KW-0460">Magnesium</keyword>
<keyword evidence="6 8" id="KW-0378">Hydrolase</keyword>
<evidence type="ECO:0000313" key="12">
    <source>
        <dbReference type="Proteomes" id="UP001501126"/>
    </source>
</evidence>
<evidence type="ECO:0000256" key="8">
    <source>
        <dbReference type="RuleBase" id="RU366055"/>
    </source>
</evidence>
<comment type="similarity">
    <text evidence="2 8">Belongs to the DNA/RNA non-specific endonuclease family.</text>
</comment>
<protein>
    <recommendedName>
        <fullName evidence="8">Endonuclease</fullName>
        <ecNumber evidence="8">3.1.30.-</ecNumber>
    </recommendedName>
</protein>
<dbReference type="SMART" id="SM00477">
    <property type="entry name" value="NUC"/>
    <property type="match status" value="1"/>
</dbReference>
<organism evidence="11 12">
    <name type="scientific">Wandonia haliotis</name>
    <dbReference type="NCBI Taxonomy" id="574963"/>
    <lineage>
        <taxon>Bacteria</taxon>
        <taxon>Pseudomonadati</taxon>
        <taxon>Bacteroidota</taxon>
        <taxon>Flavobacteriia</taxon>
        <taxon>Flavobacteriales</taxon>
        <taxon>Crocinitomicaceae</taxon>
        <taxon>Wandonia</taxon>
    </lineage>
</organism>
<dbReference type="InterPro" id="IPR044929">
    <property type="entry name" value="DNA/RNA_non-sp_Endonuclease_sf"/>
</dbReference>
<keyword evidence="4 8" id="KW-0479">Metal-binding</keyword>
<name>A0ABN1MTS5_9FLAO</name>
<gene>
    <name evidence="11" type="ORF">GCM10009118_31650</name>
</gene>
<evidence type="ECO:0000259" key="9">
    <source>
        <dbReference type="SMART" id="SM00477"/>
    </source>
</evidence>
<dbReference type="SMART" id="SM00892">
    <property type="entry name" value="Endonuclease_NS"/>
    <property type="match status" value="1"/>
</dbReference>
<keyword evidence="5 8" id="KW-0255">Endonuclease</keyword>
<evidence type="ECO:0000256" key="4">
    <source>
        <dbReference type="ARBA" id="ARBA00022723"/>
    </source>
</evidence>
<dbReference type="PANTHER" id="PTHR13966">
    <property type="entry name" value="ENDONUCLEASE RELATED"/>
    <property type="match status" value="1"/>
</dbReference>
<feature type="domain" description="ENPP1-3/EXOG-like endonuclease/phosphodiesterase" evidence="9">
    <location>
        <begin position="1"/>
        <end position="167"/>
    </location>
</feature>
<accession>A0ABN1MTS5</accession>
<feature type="domain" description="DNA/RNA non-specific endonuclease/pyrophosphatase/phosphodiesterase" evidence="10">
    <location>
        <begin position="2"/>
        <end position="167"/>
    </location>
</feature>
<reference evidence="11 12" key="1">
    <citation type="journal article" date="2019" name="Int. J. Syst. Evol. Microbiol.">
        <title>The Global Catalogue of Microorganisms (GCM) 10K type strain sequencing project: providing services to taxonomists for standard genome sequencing and annotation.</title>
        <authorList>
            <consortium name="The Broad Institute Genomics Platform"/>
            <consortium name="The Broad Institute Genome Sequencing Center for Infectious Disease"/>
            <person name="Wu L."/>
            <person name="Ma J."/>
        </authorList>
    </citation>
    <scope>NUCLEOTIDE SEQUENCE [LARGE SCALE GENOMIC DNA]</scope>
    <source>
        <strain evidence="11 12">JCM 16083</strain>
    </source>
</reference>
<keyword evidence="12" id="KW-1185">Reference proteome</keyword>
<evidence type="ECO:0000256" key="6">
    <source>
        <dbReference type="ARBA" id="ARBA00022801"/>
    </source>
</evidence>
<proteinExistence type="inferred from homology"/>
<dbReference type="InterPro" id="IPR044925">
    <property type="entry name" value="His-Me_finger_sf"/>
</dbReference>
<evidence type="ECO:0000256" key="1">
    <source>
        <dbReference type="ARBA" id="ARBA00001946"/>
    </source>
</evidence>
<dbReference type="PANTHER" id="PTHR13966:SF5">
    <property type="entry name" value="ENDONUCLEASE G, MITOCHONDRIAL"/>
    <property type="match status" value="1"/>
</dbReference>
<dbReference type="SUPFAM" id="SSF54060">
    <property type="entry name" value="His-Me finger endonucleases"/>
    <property type="match status" value="1"/>
</dbReference>
<evidence type="ECO:0000256" key="5">
    <source>
        <dbReference type="ARBA" id="ARBA00022759"/>
    </source>
</evidence>
<dbReference type="InterPro" id="IPR018524">
    <property type="entry name" value="DNA/RNA_endonuclease_AS"/>
</dbReference>
<evidence type="ECO:0000313" key="11">
    <source>
        <dbReference type="EMBL" id="GAA0876755.1"/>
    </source>
</evidence>
<evidence type="ECO:0000256" key="3">
    <source>
        <dbReference type="ARBA" id="ARBA00022722"/>
    </source>
</evidence>
<keyword evidence="3 8" id="KW-0540">Nuclease</keyword>
<dbReference type="EMBL" id="BAAAFH010000022">
    <property type="protein sequence ID" value="GAA0876755.1"/>
    <property type="molecule type" value="Genomic_DNA"/>
</dbReference>
<dbReference type="InterPro" id="IPR020821">
    <property type="entry name" value="ENPP1-3/EXOG-like_nuc-like"/>
</dbReference>
<dbReference type="Gene3D" id="3.40.570.10">
    <property type="entry name" value="Extracellular Endonuclease, subunit A"/>
    <property type="match status" value="1"/>
</dbReference>
<dbReference type="EC" id="3.1.30.-" evidence="8"/>
<sequence>MKKVVSRTDNFKPDPLLQNGTATVSDYRKSGYDRGHLAPAADMAWSEISMHESFYFSNISPQIPAFNRGVWKRLEEQVRNWVNDTTTLFITTGPVLKDSLPCIGTGVSIPKAYYKALLSVSKSGNIKSIAFILENASSTAPLINFALSVDSLENLTGLDFFYALPDEMEKRIESELCIPCWFKE</sequence>
<dbReference type="CDD" id="cd00091">
    <property type="entry name" value="NUC"/>
    <property type="match status" value="1"/>
</dbReference>
<evidence type="ECO:0000256" key="2">
    <source>
        <dbReference type="ARBA" id="ARBA00010052"/>
    </source>
</evidence>
<dbReference type="Pfam" id="PF01223">
    <property type="entry name" value="Endonuclease_NS"/>
    <property type="match status" value="1"/>
</dbReference>
<dbReference type="Proteomes" id="UP001501126">
    <property type="component" value="Unassembled WGS sequence"/>
</dbReference>
<dbReference type="InterPro" id="IPR001604">
    <property type="entry name" value="Endo_G_ENPP1-like_dom"/>
</dbReference>